<evidence type="ECO:0000256" key="1">
    <source>
        <dbReference type="ARBA" id="ARBA00022723"/>
    </source>
</evidence>
<keyword evidence="2" id="KW-0560">Oxidoreductase</keyword>
<feature type="transmembrane region" description="Helical" evidence="4">
    <location>
        <begin position="80"/>
        <end position="99"/>
    </location>
</feature>
<dbReference type="Proteomes" id="UP001493487">
    <property type="component" value="Unassembled WGS sequence"/>
</dbReference>
<feature type="domain" description="Plastocyanin-like" evidence="7">
    <location>
        <begin position="285"/>
        <end position="400"/>
    </location>
</feature>
<dbReference type="InterPro" id="IPR045087">
    <property type="entry name" value="Cu-oxidase_fam"/>
</dbReference>
<dbReference type="InterPro" id="IPR011707">
    <property type="entry name" value="Cu-oxidase-like_N"/>
</dbReference>
<feature type="domain" description="Plastocyanin-like" evidence="6">
    <location>
        <begin position="585"/>
        <end position="693"/>
    </location>
</feature>
<evidence type="ECO:0000256" key="2">
    <source>
        <dbReference type="ARBA" id="ARBA00023002"/>
    </source>
</evidence>
<keyword evidence="9" id="KW-1185">Reference proteome</keyword>
<feature type="transmembrane region" description="Helical" evidence="4">
    <location>
        <begin position="200"/>
        <end position="217"/>
    </location>
</feature>
<dbReference type="Pfam" id="PF07732">
    <property type="entry name" value="Cu-oxidase_3"/>
    <property type="match status" value="1"/>
</dbReference>
<keyword evidence="4" id="KW-0472">Membrane</keyword>
<dbReference type="InterPro" id="IPR002355">
    <property type="entry name" value="Cu_oxidase_Cu_BS"/>
</dbReference>
<evidence type="ECO:0000259" key="7">
    <source>
        <dbReference type="Pfam" id="PF07732"/>
    </source>
</evidence>
<comment type="caution">
    <text evidence="8">The sequence shown here is derived from an EMBL/GenBank/DDBJ whole genome shotgun (WGS) entry which is preliminary data.</text>
</comment>
<dbReference type="InterPro" id="IPR008972">
    <property type="entry name" value="Cupredoxin"/>
</dbReference>
<evidence type="ECO:0000313" key="9">
    <source>
        <dbReference type="Proteomes" id="UP001493487"/>
    </source>
</evidence>
<dbReference type="EMBL" id="JASKHM010000004">
    <property type="protein sequence ID" value="MEQ4482386.1"/>
    <property type="molecule type" value="Genomic_DNA"/>
</dbReference>
<organism evidence="8 9">
    <name type="scientific">Cohnella silvisoli</name>
    <dbReference type="NCBI Taxonomy" id="2873699"/>
    <lineage>
        <taxon>Bacteria</taxon>
        <taxon>Bacillati</taxon>
        <taxon>Bacillota</taxon>
        <taxon>Bacilli</taxon>
        <taxon>Bacillales</taxon>
        <taxon>Paenibacillaceae</taxon>
        <taxon>Cohnella</taxon>
    </lineage>
</organism>
<dbReference type="InterPro" id="IPR001117">
    <property type="entry name" value="Cu-oxidase_2nd"/>
</dbReference>
<protein>
    <submittedName>
        <fullName evidence="8">Multicopper oxidase family protein</fullName>
    </submittedName>
</protein>
<dbReference type="SUPFAM" id="SSF49503">
    <property type="entry name" value="Cupredoxins"/>
    <property type="match status" value="3"/>
</dbReference>
<proteinExistence type="predicted"/>
<feature type="transmembrane region" description="Helical" evidence="4">
    <location>
        <begin position="12"/>
        <end position="33"/>
    </location>
</feature>
<dbReference type="RefSeq" id="WP_232187625.1">
    <property type="nucleotide sequence ID" value="NZ_JAIOAP010000013.1"/>
</dbReference>
<dbReference type="Pfam" id="PF07731">
    <property type="entry name" value="Cu-oxidase_2"/>
    <property type="match status" value="1"/>
</dbReference>
<feature type="transmembrane region" description="Helical" evidence="4">
    <location>
        <begin position="125"/>
        <end position="146"/>
    </location>
</feature>
<gene>
    <name evidence="8" type="ORF">QJS35_08270</name>
</gene>
<feature type="transmembrane region" description="Helical" evidence="4">
    <location>
        <begin position="152"/>
        <end position="173"/>
    </location>
</feature>
<dbReference type="Pfam" id="PF00394">
    <property type="entry name" value="Cu-oxidase"/>
    <property type="match status" value="1"/>
</dbReference>
<evidence type="ECO:0000313" key="8">
    <source>
        <dbReference type="EMBL" id="MEQ4482386.1"/>
    </source>
</evidence>
<dbReference type="CDD" id="cd04202">
    <property type="entry name" value="CuRO_D2_2dMcoN_like"/>
    <property type="match status" value="1"/>
</dbReference>
<dbReference type="InterPro" id="IPR011706">
    <property type="entry name" value="Cu-oxidase_C"/>
</dbReference>
<feature type="transmembrane region" description="Helical" evidence="4">
    <location>
        <begin position="45"/>
        <end position="65"/>
    </location>
</feature>
<evidence type="ECO:0000256" key="3">
    <source>
        <dbReference type="SAM" id="MobiDB-lite"/>
    </source>
</evidence>
<sequence length="712" mass="78037">MFEVYYGIDNSMAILTFIFWWIAAARTSNLALLPTEDKMRRVARINMRFVYIGMALALFRAVWQLPLGLKFGWPFTLEKILLASPLILTPVVFVMLISIPRQKRIANERSSDTAPIKRRDAADPALVVPIQAAACGAAAGLYILLFPQTPPYIDIGLSLSALMAAAMPVLWYWQRWRARRLGSIELPMLPSIARRATRKAAVFVILGIGIGLLILFAKEQSKLPEQMSMTDHSNIDYGGGPALSHGGQGHHQHSAAGESVKTVSVVDLKGPQDEAPDKKFALTAEKTTVRLSSGKTIEAWTYNGQIPGPELRVTEGDLVEVTLLNKDIEAGVTIHWHGLDVPNGEDGVAGLTQDSVMPGESYTYRFRVNELGTHWYHSHQASSVQVKKGLFGALVIMPKDKANGVYNMAKSGGAGSGIQDIVLIGHTWEFSRGHVASIGLADNLERRKIAPGTAVRLRFVNASSEPETFELSGTRFQVAAIDGAEVNEPGELENVSLHIASGGRNDVIFTMPNTPVALRSKSNREAVILISADGSGEIPPWPKGKTVFNPASYGNPLPMKIGLDSDFDREFKITIDVQNFAFYNGKFATQVFRINGKLFPETPMQMVRKGDLIKITIINRSYEDHPIHPHGHHMQVLSRNGKSVTGSPWIVDTLNVGPGETYEVAIRADNPGIWMNHCHNLEHAAVGMILHLAYEGVTSPFLVGEGSRNLPE</sequence>
<feature type="domain" description="Plastocyanin-like" evidence="5">
    <location>
        <begin position="443"/>
        <end position="514"/>
    </location>
</feature>
<feature type="compositionally biased region" description="Gly residues" evidence="3">
    <location>
        <begin position="237"/>
        <end position="247"/>
    </location>
</feature>
<evidence type="ECO:0000259" key="5">
    <source>
        <dbReference type="Pfam" id="PF00394"/>
    </source>
</evidence>
<evidence type="ECO:0000259" key="6">
    <source>
        <dbReference type="Pfam" id="PF07731"/>
    </source>
</evidence>
<name>A0ABV1KQZ6_9BACL</name>
<feature type="region of interest" description="Disordered" evidence="3">
    <location>
        <begin position="229"/>
        <end position="256"/>
    </location>
</feature>
<keyword evidence="4" id="KW-1133">Transmembrane helix</keyword>
<keyword evidence="1" id="KW-0479">Metal-binding</keyword>
<keyword evidence="4" id="KW-0812">Transmembrane</keyword>
<dbReference type="PROSITE" id="PS00080">
    <property type="entry name" value="MULTICOPPER_OXIDASE2"/>
    <property type="match status" value="1"/>
</dbReference>
<evidence type="ECO:0000256" key="4">
    <source>
        <dbReference type="SAM" id="Phobius"/>
    </source>
</evidence>
<accession>A0ABV1KQZ6</accession>
<reference evidence="8 9" key="1">
    <citation type="journal article" date="2023" name="Genome Announc.">
        <title>Pan-Genome Analyses of the Genus Cohnella and Proposal of the Novel Species Cohnella silvisoli sp. nov., Isolated from Forest Soil.</title>
        <authorList>
            <person name="Wang C."/>
            <person name="Mao L."/>
            <person name="Bao G."/>
            <person name="Zhu H."/>
        </authorList>
    </citation>
    <scope>NUCLEOTIDE SEQUENCE [LARGE SCALE GENOMIC DNA]</scope>
    <source>
        <strain evidence="8 9">NL03-T5-1</strain>
    </source>
</reference>
<dbReference type="PANTHER" id="PTHR11709">
    <property type="entry name" value="MULTI-COPPER OXIDASE"/>
    <property type="match status" value="1"/>
</dbReference>
<dbReference type="Gene3D" id="2.60.40.420">
    <property type="entry name" value="Cupredoxins - blue copper proteins"/>
    <property type="match status" value="3"/>
</dbReference>